<dbReference type="SUPFAM" id="SSF52833">
    <property type="entry name" value="Thioredoxin-like"/>
    <property type="match status" value="1"/>
</dbReference>
<dbReference type="GO" id="GO:0006559">
    <property type="term" value="P:L-phenylalanine catabolic process"/>
    <property type="evidence" value="ECO:0007669"/>
    <property type="project" value="TreeGrafter"/>
</dbReference>
<evidence type="ECO:0000259" key="1">
    <source>
        <dbReference type="PROSITE" id="PS50404"/>
    </source>
</evidence>
<dbReference type="SUPFAM" id="SSF47616">
    <property type="entry name" value="GST C-terminal domain-like"/>
    <property type="match status" value="1"/>
</dbReference>
<gene>
    <name evidence="3" type="primary">sspA_2</name>
    <name evidence="3" type="ORF">ASD8599_02498</name>
</gene>
<dbReference type="EMBL" id="OMOR01000001">
    <property type="protein sequence ID" value="SPH21747.1"/>
    <property type="molecule type" value="Genomic_DNA"/>
</dbReference>
<dbReference type="Gene3D" id="3.40.30.10">
    <property type="entry name" value="Glutaredoxin"/>
    <property type="match status" value="1"/>
</dbReference>
<dbReference type="GO" id="GO:0004364">
    <property type="term" value="F:glutathione transferase activity"/>
    <property type="evidence" value="ECO:0007669"/>
    <property type="project" value="TreeGrafter"/>
</dbReference>
<organism evidence="3 4">
    <name type="scientific">Ascidiaceihabitans donghaensis</name>
    <dbReference type="NCBI Taxonomy" id="1510460"/>
    <lineage>
        <taxon>Bacteria</taxon>
        <taxon>Pseudomonadati</taxon>
        <taxon>Pseudomonadota</taxon>
        <taxon>Alphaproteobacteria</taxon>
        <taxon>Rhodobacterales</taxon>
        <taxon>Paracoccaceae</taxon>
        <taxon>Ascidiaceihabitans</taxon>
    </lineage>
</organism>
<evidence type="ECO:0000313" key="4">
    <source>
        <dbReference type="Proteomes" id="UP000244880"/>
    </source>
</evidence>
<feature type="domain" description="GST N-terminal" evidence="1">
    <location>
        <begin position="2"/>
        <end position="82"/>
    </location>
</feature>
<proteinExistence type="predicted"/>
<evidence type="ECO:0000313" key="3">
    <source>
        <dbReference type="EMBL" id="SPH21747.1"/>
    </source>
</evidence>
<dbReference type="SFLD" id="SFLDS00019">
    <property type="entry name" value="Glutathione_Transferase_(cytos"/>
    <property type="match status" value="1"/>
</dbReference>
<dbReference type="SFLD" id="SFLDG00358">
    <property type="entry name" value="Main_(cytGST)"/>
    <property type="match status" value="1"/>
</dbReference>
<dbReference type="CDD" id="cd00299">
    <property type="entry name" value="GST_C_family"/>
    <property type="match status" value="1"/>
</dbReference>
<dbReference type="InterPro" id="IPR010987">
    <property type="entry name" value="Glutathione-S-Trfase_C-like"/>
</dbReference>
<dbReference type="GO" id="GO:0016034">
    <property type="term" value="F:maleylacetoacetate isomerase activity"/>
    <property type="evidence" value="ECO:0007669"/>
    <property type="project" value="TreeGrafter"/>
</dbReference>
<dbReference type="InterPro" id="IPR004045">
    <property type="entry name" value="Glutathione_S-Trfase_N"/>
</dbReference>
<dbReference type="PROSITE" id="PS50404">
    <property type="entry name" value="GST_NTER"/>
    <property type="match status" value="1"/>
</dbReference>
<evidence type="ECO:0000259" key="2">
    <source>
        <dbReference type="PROSITE" id="PS50405"/>
    </source>
</evidence>
<name>A0A2R8BFF8_9RHOB</name>
<dbReference type="PANTHER" id="PTHR42673:SF4">
    <property type="entry name" value="MALEYLACETOACETATE ISOMERASE"/>
    <property type="match status" value="1"/>
</dbReference>
<dbReference type="Pfam" id="PF13417">
    <property type="entry name" value="GST_N_3"/>
    <property type="match status" value="1"/>
</dbReference>
<dbReference type="InterPro" id="IPR036249">
    <property type="entry name" value="Thioredoxin-like_sf"/>
</dbReference>
<dbReference type="Pfam" id="PF13410">
    <property type="entry name" value="GST_C_2"/>
    <property type="match status" value="1"/>
</dbReference>
<dbReference type="GO" id="GO:0006749">
    <property type="term" value="P:glutathione metabolic process"/>
    <property type="evidence" value="ECO:0007669"/>
    <property type="project" value="TreeGrafter"/>
</dbReference>
<dbReference type="PANTHER" id="PTHR42673">
    <property type="entry name" value="MALEYLACETOACETATE ISOMERASE"/>
    <property type="match status" value="1"/>
</dbReference>
<dbReference type="InterPro" id="IPR036282">
    <property type="entry name" value="Glutathione-S-Trfase_C_sf"/>
</dbReference>
<dbReference type="Gene3D" id="1.20.1050.10">
    <property type="match status" value="1"/>
</dbReference>
<dbReference type="CDD" id="cd00570">
    <property type="entry name" value="GST_N_family"/>
    <property type="match status" value="1"/>
</dbReference>
<accession>A0A2R8BFF8</accession>
<dbReference type="PROSITE" id="PS50405">
    <property type="entry name" value="GST_CTER"/>
    <property type="match status" value="1"/>
</dbReference>
<reference evidence="3 4" key="1">
    <citation type="submission" date="2018-03" db="EMBL/GenBank/DDBJ databases">
        <authorList>
            <person name="Keele B.F."/>
        </authorList>
    </citation>
    <scope>NUCLEOTIDE SEQUENCE [LARGE SCALE GENOMIC DNA]</scope>
    <source>
        <strain evidence="3 4">CECT 8599</strain>
    </source>
</reference>
<dbReference type="RefSeq" id="WP_108828795.1">
    <property type="nucleotide sequence ID" value="NZ_OMOR01000001.1"/>
</dbReference>
<dbReference type="InterPro" id="IPR040079">
    <property type="entry name" value="Glutathione_S-Trfase"/>
</dbReference>
<sequence length="219" mass="24009">MNDLTLIGYEPSVYTRSVRMALHAKSVPYTFTQVDPFQEDGQAALVGVHPFGRVPVLIHQDIRIYETTAILEYLDTQFTSVPLMPQAGLPRARVTQVQSIADNYVYSNLVRGVFSNGVFLPHLGLDANLSALNAGLAAAPRVLDALEEIAQEGHALTGHGVTLAECHLGPMIAYFSMYAEARDMVQSRPGLARWCAALTTMDAFLSTRPDIVHQIEKVI</sequence>
<dbReference type="Proteomes" id="UP000244880">
    <property type="component" value="Unassembled WGS sequence"/>
</dbReference>
<feature type="domain" description="GST C-terminal" evidence="2">
    <location>
        <begin position="87"/>
        <end position="219"/>
    </location>
</feature>
<dbReference type="AlphaFoldDB" id="A0A2R8BFF8"/>
<protein>
    <submittedName>
        <fullName evidence="3">Stringent starvation protein A</fullName>
    </submittedName>
</protein>
<keyword evidence="4" id="KW-1185">Reference proteome</keyword>
<dbReference type="OrthoDB" id="9797500at2"/>